<reference evidence="1" key="1">
    <citation type="submission" date="2022-07" db="EMBL/GenBank/DDBJ databases">
        <title>Taxonomy of Aspergillus series Nigri: significant species reduction supported by multi-species coalescent approaches.</title>
        <authorList>
            <person name="Bian C."/>
            <person name="Kusuya Y."/>
            <person name="Sklenar F."/>
            <person name="D'hooge E."/>
            <person name="Yaguchi T."/>
            <person name="Takahashi H."/>
            <person name="Hubka V."/>
        </authorList>
    </citation>
    <scope>NUCLEOTIDE SEQUENCE</scope>
    <source>
        <strain evidence="1">IFM 56815</strain>
    </source>
</reference>
<organism evidence="1 2">
    <name type="scientific">Aspergillus tubingensis</name>
    <dbReference type="NCBI Taxonomy" id="5068"/>
    <lineage>
        <taxon>Eukaryota</taxon>
        <taxon>Fungi</taxon>
        <taxon>Dikarya</taxon>
        <taxon>Ascomycota</taxon>
        <taxon>Pezizomycotina</taxon>
        <taxon>Eurotiomycetes</taxon>
        <taxon>Eurotiomycetidae</taxon>
        <taxon>Eurotiales</taxon>
        <taxon>Aspergillaceae</taxon>
        <taxon>Aspergillus</taxon>
        <taxon>Aspergillus subgen. Circumdati</taxon>
    </lineage>
</organism>
<proteinExistence type="predicted"/>
<dbReference type="AlphaFoldDB" id="A0A9W6AQI3"/>
<dbReference type="Proteomes" id="UP001144157">
    <property type="component" value="Unassembled WGS sequence"/>
</dbReference>
<sequence length="72" mass="8278">MAAWFEIGLGNSSQDKRLRLCSWRIRTAVHHDRLIVVNSPSVRLKEYGVLKVDIPSSVIRRLVAQEQLSTEF</sequence>
<gene>
    <name evidence="1" type="ORF">AtubIFM56815_010283</name>
</gene>
<protein>
    <submittedName>
        <fullName evidence="1">Uncharacterized protein</fullName>
    </submittedName>
</protein>
<name>A0A9W6AQI3_ASPTU</name>
<dbReference type="EMBL" id="BRPE01000007">
    <property type="protein sequence ID" value="GLA86033.1"/>
    <property type="molecule type" value="Genomic_DNA"/>
</dbReference>
<evidence type="ECO:0000313" key="1">
    <source>
        <dbReference type="EMBL" id="GLA86033.1"/>
    </source>
</evidence>
<comment type="caution">
    <text evidence="1">The sequence shown here is derived from an EMBL/GenBank/DDBJ whole genome shotgun (WGS) entry which is preliminary data.</text>
</comment>
<accession>A0A9W6AQI3</accession>
<evidence type="ECO:0000313" key="2">
    <source>
        <dbReference type="Proteomes" id="UP001144157"/>
    </source>
</evidence>